<name>A0A645AFM8_9ZZZZ</name>
<organism evidence="2">
    <name type="scientific">bioreactor metagenome</name>
    <dbReference type="NCBI Taxonomy" id="1076179"/>
    <lineage>
        <taxon>unclassified sequences</taxon>
        <taxon>metagenomes</taxon>
        <taxon>ecological metagenomes</taxon>
    </lineage>
</organism>
<dbReference type="AlphaFoldDB" id="A0A645AFM8"/>
<dbReference type="Pfam" id="PF00294">
    <property type="entry name" value="PfkB"/>
    <property type="match status" value="1"/>
</dbReference>
<dbReference type="EMBL" id="VSSQ01013253">
    <property type="protein sequence ID" value="MPM51081.1"/>
    <property type="molecule type" value="Genomic_DNA"/>
</dbReference>
<gene>
    <name evidence="2" type="ORF">SDC9_97827</name>
</gene>
<evidence type="ECO:0000313" key="2">
    <source>
        <dbReference type="EMBL" id="MPM51081.1"/>
    </source>
</evidence>
<feature type="domain" description="Carbohydrate kinase PfkB" evidence="1">
    <location>
        <begin position="2"/>
        <end position="112"/>
    </location>
</feature>
<evidence type="ECO:0000259" key="1">
    <source>
        <dbReference type="Pfam" id="PF00294"/>
    </source>
</evidence>
<comment type="caution">
    <text evidence="2">The sequence shown here is derived from an EMBL/GenBank/DDBJ whole genome shotgun (WGS) entry which is preliminary data.</text>
</comment>
<proteinExistence type="predicted"/>
<reference evidence="2" key="1">
    <citation type="submission" date="2019-08" db="EMBL/GenBank/DDBJ databases">
        <authorList>
            <person name="Kucharzyk K."/>
            <person name="Murdoch R.W."/>
            <person name="Higgins S."/>
            <person name="Loffler F."/>
        </authorList>
    </citation>
    <scope>NUCLEOTIDE SEQUENCE</scope>
</reference>
<sequence>MADFLFLNTIEFNKFADENNIATDWAKAKSILSTGPEKATLIVKEETEIKIYQLENGEISEQIFPIDVLSNEKIVDATGAGDVFAAGFLTILPLQGEGNIREAVELGMRFMRAKLLLSPEKLYPELANIYKQYKEVCQKLG</sequence>
<dbReference type="InterPro" id="IPR011611">
    <property type="entry name" value="PfkB_dom"/>
</dbReference>
<protein>
    <recommendedName>
        <fullName evidence="1">Carbohydrate kinase PfkB domain-containing protein</fullName>
    </recommendedName>
</protein>
<dbReference type="SUPFAM" id="SSF53613">
    <property type="entry name" value="Ribokinase-like"/>
    <property type="match status" value="1"/>
</dbReference>
<dbReference type="InterPro" id="IPR029056">
    <property type="entry name" value="Ribokinase-like"/>
</dbReference>
<accession>A0A645AFM8</accession>
<dbReference type="Gene3D" id="3.40.1190.20">
    <property type="match status" value="1"/>
</dbReference>